<proteinExistence type="predicted"/>
<reference evidence="1" key="1">
    <citation type="submission" date="2014-11" db="EMBL/GenBank/DDBJ databases">
        <authorList>
            <person name="Amaro Gonzalez C."/>
        </authorList>
    </citation>
    <scope>NUCLEOTIDE SEQUENCE</scope>
</reference>
<reference evidence="1" key="2">
    <citation type="journal article" date="2015" name="Fish Shellfish Immunol.">
        <title>Early steps in the European eel (Anguilla anguilla)-Vibrio vulnificus interaction in the gills: Role of the RtxA13 toxin.</title>
        <authorList>
            <person name="Callol A."/>
            <person name="Pajuelo D."/>
            <person name="Ebbesson L."/>
            <person name="Teles M."/>
            <person name="MacKenzie S."/>
            <person name="Amaro C."/>
        </authorList>
    </citation>
    <scope>NUCLEOTIDE SEQUENCE</scope>
</reference>
<dbReference type="EMBL" id="GBXM01005328">
    <property type="protein sequence ID" value="JAI03250.1"/>
    <property type="molecule type" value="Transcribed_RNA"/>
</dbReference>
<sequence>MLAIEYCLNPAQLDW</sequence>
<protein>
    <submittedName>
        <fullName evidence="1">Uncharacterized protein</fullName>
    </submittedName>
</protein>
<accession>A0A0E9XKS5</accession>
<evidence type="ECO:0000313" key="1">
    <source>
        <dbReference type="EMBL" id="JAI03250.1"/>
    </source>
</evidence>
<organism evidence="1">
    <name type="scientific">Anguilla anguilla</name>
    <name type="common">European freshwater eel</name>
    <name type="synonym">Muraena anguilla</name>
    <dbReference type="NCBI Taxonomy" id="7936"/>
    <lineage>
        <taxon>Eukaryota</taxon>
        <taxon>Metazoa</taxon>
        <taxon>Chordata</taxon>
        <taxon>Craniata</taxon>
        <taxon>Vertebrata</taxon>
        <taxon>Euteleostomi</taxon>
        <taxon>Actinopterygii</taxon>
        <taxon>Neopterygii</taxon>
        <taxon>Teleostei</taxon>
        <taxon>Anguilliformes</taxon>
        <taxon>Anguillidae</taxon>
        <taxon>Anguilla</taxon>
    </lineage>
</organism>
<name>A0A0E9XKS5_ANGAN</name>